<evidence type="ECO:0000256" key="1">
    <source>
        <dbReference type="SAM" id="Phobius"/>
    </source>
</evidence>
<keyword evidence="3" id="KW-1185">Reference proteome</keyword>
<proteinExistence type="predicted"/>
<dbReference type="Proteomes" id="UP000193411">
    <property type="component" value="Unassembled WGS sequence"/>
</dbReference>
<feature type="transmembrane region" description="Helical" evidence="1">
    <location>
        <begin position="39"/>
        <end position="59"/>
    </location>
</feature>
<keyword evidence="1" id="KW-0472">Membrane</keyword>
<dbReference type="EMBL" id="MCFL01000097">
    <property type="protein sequence ID" value="ORZ30214.1"/>
    <property type="molecule type" value="Genomic_DNA"/>
</dbReference>
<dbReference type="AlphaFoldDB" id="A0A1Y2H894"/>
<comment type="caution">
    <text evidence="2">The sequence shown here is derived from an EMBL/GenBank/DDBJ whole genome shotgun (WGS) entry which is preliminary data.</text>
</comment>
<evidence type="ECO:0000313" key="2">
    <source>
        <dbReference type="EMBL" id="ORZ30214.1"/>
    </source>
</evidence>
<name>A0A1Y2H894_9FUNG</name>
<protein>
    <submittedName>
        <fullName evidence="2">Uncharacterized protein</fullName>
    </submittedName>
</protein>
<gene>
    <name evidence="2" type="ORF">BCR44DRAFT_1445864</name>
</gene>
<feature type="non-terminal residue" evidence="2">
    <location>
        <position position="74"/>
    </location>
</feature>
<evidence type="ECO:0000313" key="3">
    <source>
        <dbReference type="Proteomes" id="UP000193411"/>
    </source>
</evidence>
<keyword evidence="1" id="KW-0812">Transmembrane</keyword>
<sequence length="74" mass="8830">MLRTFSRPKSLRSQFELRGLQLQSVTFKTYFCTLENLGFLFRIVILLLCDILCVWELVVNQRSHNRREKNAPIE</sequence>
<accession>A0A1Y2H894</accession>
<keyword evidence="1" id="KW-1133">Transmembrane helix</keyword>
<reference evidence="2 3" key="1">
    <citation type="submission" date="2016-07" db="EMBL/GenBank/DDBJ databases">
        <title>Pervasive Adenine N6-methylation of Active Genes in Fungi.</title>
        <authorList>
            <consortium name="DOE Joint Genome Institute"/>
            <person name="Mondo S.J."/>
            <person name="Dannebaum R.O."/>
            <person name="Kuo R.C."/>
            <person name="Labutti K."/>
            <person name="Haridas S."/>
            <person name="Kuo A."/>
            <person name="Salamov A."/>
            <person name="Ahrendt S.R."/>
            <person name="Lipzen A."/>
            <person name="Sullivan W."/>
            <person name="Andreopoulos W.B."/>
            <person name="Clum A."/>
            <person name="Lindquist E."/>
            <person name="Daum C."/>
            <person name="Ramamoorthy G.K."/>
            <person name="Gryganskyi A."/>
            <person name="Culley D."/>
            <person name="Magnuson J.K."/>
            <person name="James T.Y."/>
            <person name="O'Malley M.A."/>
            <person name="Stajich J.E."/>
            <person name="Spatafora J.W."/>
            <person name="Visel A."/>
            <person name="Grigoriev I.V."/>
        </authorList>
    </citation>
    <scope>NUCLEOTIDE SEQUENCE [LARGE SCALE GENOMIC DNA]</scope>
    <source>
        <strain evidence="2 3">PL171</strain>
    </source>
</reference>
<organism evidence="2 3">
    <name type="scientific">Catenaria anguillulae PL171</name>
    <dbReference type="NCBI Taxonomy" id="765915"/>
    <lineage>
        <taxon>Eukaryota</taxon>
        <taxon>Fungi</taxon>
        <taxon>Fungi incertae sedis</taxon>
        <taxon>Blastocladiomycota</taxon>
        <taxon>Blastocladiomycetes</taxon>
        <taxon>Blastocladiales</taxon>
        <taxon>Catenariaceae</taxon>
        <taxon>Catenaria</taxon>
    </lineage>
</organism>